<evidence type="ECO:0000313" key="2">
    <source>
        <dbReference type="EMBL" id="MBB6118807.1"/>
    </source>
</evidence>
<feature type="compositionally biased region" description="Basic and acidic residues" evidence="1">
    <location>
        <begin position="88"/>
        <end position="104"/>
    </location>
</feature>
<organism evidence="2 3">
    <name type="scientific">Nocardiopsis algeriensis</name>
    <dbReference type="NCBI Taxonomy" id="1478215"/>
    <lineage>
        <taxon>Bacteria</taxon>
        <taxon>Bacillati</taxon>
        <taxon>Actinomycetota</taxon>
        <taxon>Actinomycetes</taxon>
        <taxon>Streptosporangiales</taxon>
        <taxon>Nocardiopsidaceae</taxon>
        <taxon>Nocardiopsis</taxon>
    </lineage>
</organism>
<feature type="region of interest" description="Disordered" evidence="1">
    <location>
        <begin position="73"/>
        <end position="119"/>
    </location>
</feature>
<dbReference type="EMBL" id="JACHJO010000002">
    <property type="protein sequence ID" value="MBB6118807.1"/>
    <property type="molecule type" value="Genomic_DNA"/>
</dbReference>
<gene>
    <name evidence="2" type="ORF">FHS13_000739</name>
</gene>
<keyword evidence="3" id="KW-1185">Reference proteome</keyword>
<dbReference type="AlphaFoldDB" id="A0A841IJ91"/>
<dbReference type="Proteomes" id="UP000536604">
    <property type="component" value="Unassembled WGS sequence"/>
</dbReference>
<protein>
    <submittedName>
        <fullName evidence="2">Uncharacterized protein</fullName>
    </submittedName>
</protein>
<proteinExistence type="predicted"/>
<evidence type="ECO:0000256" key="1">
    <source>
        <dbReference type="SAM" id="MobiDB-lite"/>
    </source>
</evidence>
<comment type="caution">
    <text evidence="2">The sequence shown here is derived from an EMBL/GenBank/DDBJ whole genome shotgun (WGS) entry which is preliminary data.</text>
</comment>
<reference evidence="2 3" key="1">
    <citation type="submission" date="2020-08" db="EMBL/GenBank/DDBJ databases">
        <title>Genomic Encyclopedia of Type Strains, Phase III (KMG-III): the genomes of soil and plant-associated and newly described type strains.</title>
        <authorList>
            <person name="Whitman W."/>
        </authorList>
    </citation>
    <scope>NUCLEOTIDE SEQUENCE [LARGE SCALE GENOMIC DNA]</scope>
    <source>
        <strain evidence="2 3">CECT 8712</strain>
    </source>
</reference>
<sequence length="119" mass="12056">MISITKTTGFAMPLAQLPLLSGSGTAERGLSGSTAAWTVLSADVLLGTRVVEDTKGEAGGFGSGSKPSALLASQSVRQGSGVPTGGELARERGETATDHAETARRRYGAPGECPRKIPA</sequence>
<dbReference type="RefSeq" id="WP_184287437.1">
    <property type="nucleotide sequence ID" value="NZ_JACHJO010000002.1"/>
</dbReference>
<accession>A0A841IJ91</accession>
<evidence type="ECO:0000313" key="3">
    <source>
        <dbReference type="Proteomes" id="UP000536604"/>
    </source>
</evidence>
<name>A0A841IJ91_9ACTN</name>